<comment type="caution">
    <text evidence="4">The sequence shown here is derived from an EMBL/GenBank/DDBJ whole genome shotgun (WGS) entry which is preliminary data.</text>
</comment>
<dbReference type="Proteomes" id="UP000048984">
    <property type="component" value="Unassembled WGS sequence"/>
</dbReference>
<evidence type="ECO:0000256" key="2">
    <source>
        <dbReference type="PROSITE-ProRule" id="PRU00110"/>
    </source>
</evidence>
<reference evidence="4 5" key="1">
    <citation type="submission" date="2015-09" db="EMBL/GenBank/DDBJ databases">
        <authorList>
            <person name="Jackson K.R."/>
            <person name="Lunt B.L."/>
            <person name="Fisher J.N.B."/>
            <person name="Gardner A.V."/>
            <person name="Bailey M.E."/>
            <person name="Deus L.M."/>
            <person name="Earl A.S."/>
            <person name="Gibby P.D."/>
            <person name="Hartmann K.A."/>
            <person name="Liu J.E."/>
            <person name="Manci A.M."/>
            <person name="Nielsen D.A."/>
            <person name="Solomon M.B."/>
            <person name="Breakwell D.P."/>
            <person name="Burnett S.H."/>
            <person name="Grose J.H."/>
        </authorList>
    </citation>
    <scope>NUCLEOTIDE SEQUENCE [LARGE SCALE GENOMIC DNA]</scope>
    <source>
        <strain evidence="4 5">16</strain>
    </source>
</reference>
<dbReference type="PROSITE" id="PS50894">
    <property type="entry name" value="HPT"/>
    <property type="match status" value="1"/>
</dbReference>
<dbReference type="Pfam" id="PF01627">
    <property type="entry name" value="Hpt"/>
    <property type="match status" value="1"/>
</dbReference>
<protein>
    <recommendedName>
        <fullName evidence="3">HPt domain-containing protein</fullName>
    </recommendedName>
</protein>
<proteinExistence type="predicted"/>
<feature type="domain" description="HPt" evidence="3">
    <location>
        <begin position="7"/>
        <end position="108"/>
    </location>
</feature>
<sequence length="108" mass="11659">MAGGSAFEDRMRQLRGRFVERSRTDAEEVRAIRCHLKAGEPVSPEVLTHLFKTVHALAGAAGLFGFETVSEAALQVERILRAGETSAAEIAPSLAELGARLDEVVEAR</sequence>
<gene>
    <name evidence="4" type="ORF">ABB55_00680</name>
</gene>
<name>A0A0P6VYP3_9HYPH</name>
<dbReference type="Gene3D" id="1.20.120.160">
    <property type="entry name" value="HPT domain"/>
    <property type="match status" value="1"/>
</dbReference>
<reference evidence="4 5" key="2">
    <citation type="submission" date="2015-10" db="EMBL/GenBank/DDBJ databases">
        <title>Draft Genome Sequence of Prosthecomicrobium hirschii ATCC 27832.</title>
        <authorList>
            <person name="Daniel J."/>
            <person name="Givan S.A."/>
            <person name="Brun Y.V."/>
            <person name="Brown P.J."/>
        </authorList>
    </citation>
    <scope>NUCLEOTIDE SEQUENCE [LARGE SCALE GENOMIC DNA]</scope>
    <source>
        <strain evidence="4 5">16</strain>
    </source>
</reference>
<evidence type="ECO:0000313" key="4">
    <source>
        <dbReference type="EMBL" id="KPL50922.1"/>
    </source>
</evidence>
<evidence type="ECO:0000259" key="3">
    <source>
        <dbReference type="PROSITE" id="PS50894"/>
    </source>
</evidence>
<keyword evidence="1" id="KW-0902">Two-component regulatory system</keyword>
<feature type="modified residue" description="Phosphohistidine" evidence="2">
    <location>
        <position position="55"/>
    </location>
</feature>
<dbReference type="AlphaFoldDB" id="A0A0P6VYP3"/>
<dbReference type="SUPFAM" id="SSF47226">
    <property type="entry name" value="Histidine-containing phosphotransfer domain, HPT domain"/>
    <property type="match status" value="1"/>
</dbReference>
<dbReference type="InterPro" id="IPR036641">
    <property type="entry name" value="HPT_dom_sf"/>
</dbReference>
<keyword evidence="2" id="KW-0597">Phosphoprotein</keyword>
<evidence type="ECO:0000313" key="5">
    <source>
        <dbReference type="Proteomes" id="UP000048984"/>
    </source>
</evidence>
<dbReference type="InterPro" id="IPR008207">
    <property type="entry name" value="Sig_transdc_His_kin_Hpt_dom"/>
</dbReference>
<organism evidence="4 5">
    <name type="scientific">Prosthecodimorpha hirschii</name>
    <dbReference type="NCBI Taxonomy" id="665126"/>
    <lineage>
        <taxon>Bacteria</taxon>
        <taxon>Pseudomonadati</taxon>
        <taxon>Pseudomonadota</taxon>
        <taxon>Alphaproteobacteria</taxon>
        <taxon>Hyphomicrobiales</taxon>
        <taxon>Ancalomicrobiaceae</taxon>
        <taxon>Prosthecodimorpha</taxon>
    </lineage>
</organism>
<keyword evidence="5" id="KW-1185">Reference proteome</keyword>
<dbReference type="GO" id="GO:0004672">
    <property type="term" value="F:protein kinase activity"/>
    <property type="evidence" value="ECO:0007669"/>
    <property type="project" value="UniProtKB-ARBA"/>
</dbReference>
<accession>A0A0P6VYP3</accession>
<dbReference type="GO" id="GO:0000160">
    <property type="term" value="P:phosphorelay signal transduction system"/>
    <property type="evidence" value="ECO:0007669"/>
    <property type="project" value="UniProtKB-KW"/>
</dbReference>
<dbReference type="EMBL" id="LJYW01000001">
    <property type="protein sequence ID" value="KPL50922.1"/>
    <property type="molecule type" value="Genomic_DNA"/>
</dbReference>
<evidence type="ECO:0000256" key="1">
    <source>
        <dbReference type="ARBA" id="ARBA00023012"/>
    </source>
</evidence>